<evidence type="ECO:0000313" key="4">
    <source>
        <dbReference type="Proteomes" id="UP000189670"/>
    </source>
</evidence>
<dbReference type="Gene3D" id="2.60.40.10">
    <property type="entry name" value="Immunoglobulins"/>
    <property type="match status" value="2"/>
</dbReference>
<reference evidence="4" key="1">
    <citation type="submission" date="2012-11" db="EMBL/GenBank/DDBJ databases">
        <authorList>
            <person name="Lucero-Rivera Y.E."/>
            <person name="Tovar-Ramirez D."/>
        </authorList>
    </citation>
    <scope>NUCLEOTIDE SEQUENCE [LARGE SCALE GENOMIC DNA]</scope>
    <source>
        <strain evidence="4">Araruama</strain>
    </source>
</reference>
<dbReference type="AlphaFoldDB" id="A0A1V1P653"/>
<keyword evidence="1" id="KW-0732">Signal</keyword>
<sequence length="732" mass="79347">MGKTYGGTSTVLLFDVLITVDGGIIAFGISESYGSSRGKFYVVKTDKDGNEEWSKTYGHNDMTRGFSITQTDDGGFALLGCSTETDAWLDFRLTKIDSLGNEEWTKFYGRQNDDTGRCVKQTSDGGYILIGLSGGWSSSPRIWIVRTDSNGNKVWDKTYGGSNRDNWDYGFDIHETQNGNFVALGRIYDDSNSNYNFALIKLDQNGNEIWFKQYGGPENDTPDKLIILDDGYAIIGETKSFGSGEEDIFLVTTDSNGNISYTKTFGDAGQNFASGIAKISNHQFAICGQTYISNDNADIYYINYDTSSNVDKSSILYENQSGNFVNSGISLIQLKNSTCAFGDFDNDGDPDIAISGESDSGYIAKIYENQSGNFADSGVSLTGCAYSTLAWLDYDSDGDLDLAIMGLDATNAVRSTLIYQNNNGSFSDSGIVLPGMSDGTIEIADYDNDGDPDLMIVGMANTGKMTRLFNNQNGTFTDITDIFLPVSEGSGNWGDYDNDNDLDFILIGTSQGNKIATVYENISQSANTVPSAPDFLTSIVANADVTLSWSSGSDAETDNAALTYQLMVGTAPQSSDIVSPMSLNNGYHLLPETGLIQSLTTEIKGLSTGIYYWRVQSIDSSFTGSSFSDEYSFTVDLTSPVPGNNGNLTPVISDTSSITITWALASDTIENQNNLQYNVYVYAGNWGSSVENWENNATFITTTTNNVSQARISGLNYGQQYYATVIVSDTAG</sequence>
<protein>
    <recommendedName>
        <fullName evidence="2">Fibronectin type-III domain-containing protein</fullName>
    </recommendedName>
</protein>
<dbReference type="SUPFAM" id="SSF50993">
    <property type="entry name" value="Peptidase/esterase 'gauge' domain"/>
    <property type="match status" value="1"/>
</dbReference>
<dbReference type="Proteomes" id="UP000189670">
    <property type="component" value="Unassembled WGS sequence"/>
</dbReference>
<dbReference type="PANTHER" id="PTHR42754:SF1">
    <property type="entry name" value="LIPOPROTEIN"/>
    <property type="match status" value="1"/>
</dbReference>
<dbReference type="InterPro" id="IPR003961">
    <property type="entry name" value="FN3_dom"/>
</dbReference>
<organism evidence="3 4">
    <name type="scientific">Candidatus Magnetoglobus multicellularis str. Araruama</name>
    <dbReference type="NCBI Taxonomy" id="890399"/>
    <lineage>
        <taxon>Bacteria</taxon>
        <taxon>Pseudomonadati</taxon>
        <taxon>Thermodesulfobacteriota</taxon>
        <taxon>Desulfobacteria</taxon>
        <taxon>Desulfobacterales</taxon>
        <taxon>Desulfobacteraceae</taxon>
        <taxon>Candidatus Magnetoglobus</taxon>
    </lineage>
</organism>
<feature type="domain" description="Fibronectin type-III" evidence="2">
    <location>
        <begin position="642"/>
        <end position="732"/>
    </location>
</feature>
<dbReference type="InterPro" id="IPR013783">
    <property type="entry name" value="Ig-like_fold"/>
</dbReference>
<dbReference type="SUPFAM" id="SSF69318">
    <property type="entry name" value="Integrin alpha N-terminal domain"/>
    <property type="match status" value="1"/>
</dbReference>
<evidence type="ECO:0000313" key="3">
    <source>
        <dbReference type="EMBL" id="ETR70274.1"/>
    </source>
</evidence>
<accession>A0A1V1P653</accession>
<name>A0A1V1P653_9BACT</name>
<dbReference type="SMART" id="SM00060">
    <property type="entry name" value="FN3"/>
    <property type="match status" value="2"/>
</dbReference>
<dbReference type="Pfam" id="PF13517">
    <property type="entry name" value="FG-GAP_3"/>
    <property type="match status" value="1"/>
</dbReference>
<dbReference type="InterPro" id="IPR013517">
    <property type="entry name" value="FG-GAP"/>
</dbReference>
<gene>
    <name evidence="3" type="ORF">OMM_08931</name>
</gene>
<dbReference type="InterPro" id="IPR028994">
    <property type="entry name" value="Integrin_alpha_N"/>
</dbReference>
<dbReference type="SUPFAM" id="SSF49265">
    <property type="entry name" value="Fibronectin type III"/>
    <property type="match status" value="1"/>
</dbReference>
<feature type="domain" description="Fibronectin type-III" evidence="2">
    <location>
        <begin position="530"/>
        <end position="626"/>
    </location>
</feature>
<dbReference type="CDD" id="cd00063">
    <property type="entry name" value="FN3"/>
    <property type="match status" value="1"/>
</dbReference>
<proteinExistence type="predicted"/>
<dbReference type="EMBL" id="ATBP01000452">
    <property type="protein sequence ID" value="ETR70274.1"/>
    <property type="molecule type" value="Genomic_DNA"/>
</dbReference>
<dbReference type="PANTHER" id="PTHR42754">
    <property type="entry name" value="ENDOGLUCANASE"/>
    <property type="match status" value="1"/>
</dbReference>
<feature type="non-terminal residue" evidence="3">
    <location>
        <position position="732"/>
    </location>
</feature>
<evidence type="ECO:0000256" key="1">
    <source>
        <dbReference type="ARBA" id="ARBA00022729"/>
    </source>
</evidence>
<dbReference type="InterPro" id="IPR036116">
    <property type="entry name" value="FN3_sf"/>
</dbReference>
<comment type="caution">
    <text evidence="3">The sequence shown here is derived from an EMBL/GenBank/DDBJ whole genome shotgun (WGS) entry which is preliminary data.</text>
</comment>
<evidence type="ECO:0000259" key="2">
    <source>
        <dbReference type="SMART" id="SM00060"/>
    </source>
</evidence>